<keyword evidence="2" id="KW-1185">Reference proteome</keyword>
<dbReference type="AlphaFoldDB" id="A0A8J2MHI5"/>
<reference evidence="1" key="1">
    <citation type="submission" date="2021-04" db="EMBL/GenBank/DDBJ databases">
        <authorList>
            <person name="Chebbi M.A.C M."/>
        </authorList>
    </citation>
    <scope>NUCLEOTIDE SEQUENCE</scope>
</reference>
<protein>
    <submittedName>
        <fullName evidence="1">Uncharacterized protein</fullName>
    </submittedName>
</protein>
<sequence length="76" mass="8387">MEMEVGGLAALKIPILEVTVEIGRFFFSEDLTVEKGGVRFWKMYSAGISLEEKKLDVMIASHFFKNGLQDSGGISS</sequence>
<dbReference type="EMBL" id="CAJNRD030001118">
    <property type="protein sequence ID" value="CAG5083431.1"/>
    <property type="molecule type" value="Genomic_DNA"/>
</dbReference>
<name>A0A8J2MHI5_COTCN</name>
<comment type="caution">
    <text evidence="1">The sequence shown here is derived from an EMBL/GenBank/DDBJ whole genome shotgun (WGS) entry which is preliminary data.</text>
</comment>
<evidence type="ECO:0000313" key="2">
    <source>
        <dbReference type="Proteomes" id="UP000786811"/>
    </source>
</evidence>
<accession>A0A8J2MHI5</accession>
<proteinExistence type="predicted"/>
<gene>
    <name evidence="1" type="ORF">HICCMSTLAB_LOCUS3837</name>
</gene>
<evidence type="ECO:0000313" key="1">
    <source>
        <dbReference type="EMBL" id="CAG5083431.1"/>
    </source>
</evidence>
<organism evidence="1 2">
    <name type="scientific">Cotesia congregata</name>
    <name type="common">Parasitoid wasp</name>
    <name type="synonym">Apanteles congregatus</name>
    <dbReference type="NCBI Taxonomy" id="51543"/>
    <lineage>
        <taxon>Eukaryota</taxon>
        <taxon>Metazoa</taxon>
        <taxon>Ecdysozoa</taxon>
        <taxon>Arthropoda</taxon>
        <taxon>Hexapoda</taxon>
        <taxon>Insecta</taxon>
        <taxon>Pterygota</taxon>
        <taxon>Neoptera</taxon>
        <taxon>Endopterygota</taxon>
        <taxon>Hymenoptera</taxon>
        <taxon>Apocrita</taxon>
        <taxon>Ichneumonoidea</taxon>
        <taxon>Braconidae</taxon>
        <taxon>Microgastrinae</taxon>
        <taxon>Cotesia</taxon>
    </lineage>
</organism>
<dbReference type="Proteomes" id="UP000786811">
    <property type="component" value="Unassembled WGS sequence"/>
</dbReference>